<dbReference type="Gene3D" id="2.30.42.10">
    <property type="match status" value="1"/>
</dbReference>
<dbReference type="InterPro" id="IPR005151">
    <property type="entry name" value="Tail-specific_protease"/>
</dbReference>
<dbReference type="InterPro" id="IPR041489">
    <property type="entry name" value="PDZ_6"/>
</dbReference>
<evidence type="ECO:0000256" key="6">
    <source>
        <dbReference type="SAM" id="Phobius"/>
    </source>
</evidence>
<keyword evidence="2 5" id="KW-0645">Protease</keyword>
<dbReference type="SUPFAM" id="SSF47090">
    <property type="entry name" value="PGBD-like"/>
    <property type="match status" value="1"/>
</dbReference>
<evidence type="ECO:0000256" key="3">
    <source>
        <dbReference type="ARBA" id="ARBA00022801"/>
    </source>
</evidence>
<dbReference type="EC" id="3.4.21.102" evidence="8"/>
<dbReference type="Gene3D" id="3.30.750.44">
    <property type="match status" value="1"/>
</dbReference>
<dbReference type="EMBL" id="JACHHE010000001">
    <property type="protein sequence ID" value="MBB5178608.1"/>
    <property type="molecule type" value="Genomic_DNA"/>
</dbReference>
<evidence type="ECO:0000256" key="1">
    <source>
        <dbReference type="ARBA" id="ARBA00009179"/>
    </source>
</evidence>
<name>A0A7W8CQD5_9BACL</name>
<dbReference type="PANTHER" id="PTHR32060:SF30">
    <property type="entry name" value="CARBOXY-TERMINAL PROCESSING PROTEASE CTPA"/>
    <property type="match status" value="1"/>
</dbReference>
<dbReference type="FunFam" id="2.30.42.10:FF:000063">
    <property type="entry name" value="Peptidase, S41 family"/>
    <property type="match status" value="1"/>
</dbReference>
<keyword evidence="6" id="KW-1133">Transmembrane helix</keyword>
<dbReference type="PROSITE" id="PS50106">
    <property type="entry name" value="PDZ"/>
    <property type="match status" value="1"/>
</dbReference>
<dbReference type="Gene3D" id="1.10.101.10">
    <property type="entry name" value="PGBD-like superfamily/PGBD"/>
    <property type="match status" value="1"/>
</dbReference>
<dbReference type="GO" id="GO:0030288">
    <property type="term" value="C:outer membrane-bounded periplasmic space"/>
    <property type="evidence" value="ECO:0007669"/>
    <property type="project" value="TreeGrafter"/>
</dbReference>
<evidence type="ECO:0000313" key="9">
    <source>
        <dbReference type="Proteomes" id="UP000525923"/>
    </source>
</evidence>
<dbReference type="SMART" id="SM00228">
    <property type="entry name" value="PDZ"/>
    <property type="match status" value="1"/>
</dbReference>
<dbReference type="InterPro" id="IPR001478">
    <property type="entry name" value="PDZ"/>
</dbReference>
<keyword evidence="6" id="KW-0472">Membrane</keyword>
<dbReference type="GO" id="GO:0006508">
    <property type="term" value="P:proteolysis"/>
    <property type="evidence" value="ECO:0007669"/>
    <property type="project" value="UniProtKB-KW"/>
</dbReference>
<comment type="caution">
    <text evidence="8">The sequence shown here is derived from an EMBL/GenBank/DDBJ whole genome shotgun (WGS) entry which is preliminary data.</text>
</comment>
<dbReference type="PANTHER" id="PTHR32060">
    <property type="entry name" value="TAIL-SPECIFIC PROTEASE"/>
    <property type="match status" value="1"/>
</dbReference>
<dbReference type="Proteomes" id="UP000525923">
    <property type="component" value="Unassembled WGS sequence"/>
</dbReference>
<evidence type="ECO:0000256" key="5">
    <source>
        <dbReference type="RuleBase" id="RU004404"/>
    </source>
</evidence>
<dbReference type="SUPFAM" id="SSF50156">
    <property type="entry name" value="PDZ domain-like"/>
    <property type="match status" value="1"/>
</dbReference>
<dbReference type="GO" id="GO:0004252">
    <property type="term" value="F:serine-type endopeptidase activity"/>
    <property type="evidence" value="ECO:0007669"/>
    <property type="project" value="UniProtKB-EC"/>
</dbReference>
<dbReference type="InterPro" id="IPR036365">
    <property type="entry name" value="PGBD-like_sf"/>
</dbReference>
<organism evidence="8 9">
    <name type="scientific">Planococcus koreensis</name>
    <dbReference type="NCBI Taxonomy" id="112331"/>
    <lineage>
        <taxon>Bacteria</taxon>
        <taxon>Bacillati</taxon>
        <taxon>Bacillota</taxon>
        <taxon>Bacilli</taxon>
        <taxon>Bacillales</taxon>
        <taxon>Caryophanaceae</taxon>
        <taxon>Planococcus</taxon>
    </lineage>
</organism>
<dbReference type="Pfam" id="PF22694">
    <property type="entry name" value="CtpB_N-like"/>
    <property type="match status" value="1"/>
</dbReference>
<reference evidence="8 9" key="1">
    <citation type="submission" date="2020-08" db="EMBL/GenBank/DDBJ databases">
        <title>Genomic Encyclopedia of Type Strains, Phase IV (KMG-IV): sequencing the most valuable type-strain genomes for metagenomic binning, comparative biology and taxonomic classification.</title>
        <authorList>
            <person name="Goeker M."/>
        </authorList>
    </citation>
    <scope>NUCLEOTIDE SEQUENCE [LARGE SCALE GENOMIC DNA]</scope>
    <source>
        <strain evidence="8 9">DSM 15895</strain>
    </source>
</reference>
<dbReference type="CDD" id="cd06782">
    <property type="entry name" value="cpPDZ_CPP-like"/>
    <property type="match status" value="1"/>
</dbReference>
<dbReference type="RefSeq" id="WP_135501346.1">
    <property type="nucleotide sequence ID" value="NZ_JACHHE010000001.1"/>
</dbReference>
<evidence type="ECO:0000256" key="4">
    <source>
        <dbReference type="ARBA" id="ARBA00022825"/>
    </source>
</evidence>
<dbReference type="OrthoDB" id="9812068at2"/>
<comment type="similarity">
    <text evidence="1 5">Belongs to the peptidase S41A family.</text>
</comment>
<dbReference type="Pfam" id="PF17820">
    <property type="entry name" value="PDZ_6"/>
    <property type="match status" value="1"/>
</dbReference>
<sequence>MDEKRPGEDHEQVEPVEEKPSHFIRMKTFYFIMLVFTLILFTAGLTVFALTFGDDKAVEVNSPERREFQKLYTAYDQLQNEYYEDVDSNKLINGAINGMIESLDDPYSDYMNEEEASQFLEGISSSFQGIGAEVQERNGFINIVAPIKNSPAEKAGLKPGDKITEVDGESIQGFSASEAVMLIRGEKGTEVTLTVQRGELADPIQIKIVRDEIPIETVYAEMIGDNVAHIQVTSFSENTYDELQKAIADMEEQGMEAMVMDVRQNPGGLLTTALEISDLFIEDGKEMFEVQSKGEEPEIYMSSSVDKVKVPVTLLIDGGSASASEILAGAMSESADVKLVGEKTFGKGTVQTANDMTDGSNLKFTTAKWLTPDGNWIHEKGIEPDVEVPLPAYASLSVLDPSVELKDGTISEQVKTAEQMLEALGYEVGKVDGVFEAEMEKAVETFQEDKELETTGVLTGDTAFAVMDELRLKIEKDDPQLLEAKKIIMEEAGIKAKPAEEKKEEDAKE</sequence>
<feature type="transmembrane region" description="Helical" evidence="6">
    <location>
        <begin position="29"/>
        <end position="52"/>
    </location>
</feature>
<dbReference type="CDD" id="cd07560">
    <property type="entry name" value="Peptidase_S41_CPP"/>
    <property type="match status" value="1"/>
</dbReference>
<dbReference type="SMART" id="SM00245">
    <property type="entry name" value="TSPc"/>
    <property type="match status" value="1"/>
</dbReference>
<dbReference type="InterPro" id="IPR036366">
    <property type="entry name" value="PGBDSf"/>
</dbReference>
<dbReference type="Pfam" id="PF01471">
    <property type="entry name" value="PG_binding_1"/>
    <property type="match status" value="1"/>
</dbReference>
<accession>A0A7W8CQD5</accession>
<proteinExistence type="inferred from homology"/>
<dbReference type="InterPro" id="IPR055210">
    <property type="entry name" value="CtpA/B_N"/>
</dbReference>
<keyword evidence="4 5" id="KW-0720">Serine protease</keyword>
<dbReference type="InterPro" id="IPR036034">
    <property type="entry name" value="PDZ_sf"/>
</dbReference>
<evidence type="ECO:0000256" key="2">
    <source>
        <dbReference type="ARBA" id="ARBA00022670"/>
    </source>
</evidence>
<feature type="domain" description="PDZ" evidence="7">
    <location>
        <begin position="130"/>
        <end position="184"/>
    </location>
</feature>
<gene>
    <name evidence="8" type="ORF">HNQ44_000030</name>
</gene>
<dbReference type="InterPro" id="IPR004447">
    <property type="entry name" value="Peptidase_S41A"/>
</dbReference>
<evidence type="ECO:0000313" key="8">
    <source>
        <dbReference type="EMBL" id="MBB5178608.1"/>
    </source>
</evidence>
<dbReference type="InterPro" id="IPR002477">
    <property type="entry name" value="Peptidoglycan-bd-like"/>
</dbReference>
<dbReference type="InterPro" id="IPR029045">
    <property type="entry name" value="ClpP/crotonase-like_dom_sf"/>
</dbReference>
<dbReference type="NCBIfam" id="TIGR00225">
    <property type="entry name" value="prc"/>
    <property type="match status" value="1"/>
</dbReference>
<protein>
    <submittedName>
        <fullName evidence="8">Carboxyl-terminal processing protease</fullName>
        <ecNumber evidence="8">3.4.21.102</ecNumber>
    </submittedName>
</protein>
<dbReference type="AlphaFoldDB" id="A0A7W8CQD5"/>
<dbReference type="FunFam" id="3.30.750.44:FF:000001">
    <property type="entry name" value="S41 family peptidase"/>
    <property type="match status" value="1"/>
</dbReference>
<keyword evidence="9" id="KW-1185">Reference proteome</keyword>
<dbReference type="GO" id="GO:0007165">
    <property type="term" value="P:signal transduction"/>
    <property type="evidence" value="ECO:0007669"/>
    <property type="project" value="TreeGrafter"/>
</dbReference>
<dbReference type="Pfam" id="PF03572">
    <property type="entry name" value="Peptidase_S41"/>
    <property type="match status" value="1"/>
</dbReference>
<dbReference type="SUPFAM" id="SSF52096">
    <property type="entry name" value="ClpP/crotonase"/>
    <property type="match status" value="1"/>
</dbReference>
<evidence type="ECO:0000259" key="7">
    <source>
        <dbReference type="PROSITE" id="PS50106"/>
    </source>
</evidence>
<dbReference type="Gene3D" id="3.90.226.10">
    <property type="entry name" value="2-enoyl-CoA Hydratase, Chain A, domain 1"/>
    <property type="match status" value="1"/>
</dbReference>
<keyword evidence="3 5" id="KW-0378">Hydrolase</keyword>
<keyword evidence="6" id="KW-0812">Transmembrane</keyword>